<evidence type="ECO:0000313" key="16">
    <source>
        <dbReference type="EMBL" id="OYQ97931.1"/>
    </source>
</evidence>
<dbReference type="GO" id="GO:0071555">
    <property type="term" value="P:cell wall organization"/>
    <property type="evidence" value="ECO:0007669"/>
    <property type="project" value="UniProtKB-KW"/>
</dbReference>
<evidence type="ECO:0000256" key="2">
    <source>
        <dbReference type="ARBA" id="ARBA00001947"/>
    </source>
</evidence>
<dbReference type="EMBL" id="NEFA01000038">
    <property type="protein sequence ID" value="OYQ97931.1"/>
    <property type="molecule type" value="Genomic_DNA"/>
</dbReference>
<dbReference type="GO" id="GO:0008745">
    <property type="term" value="F:N-acetylmuramoyl-L-alanine amidase activity"/>
    <property type="evidence" value="ECO:0007669"/>
    <property type="project" value="UniProtKB-EC"/>
</dbReference>
<dbReference type="Proteomes" id="UP001278087">
    <property type="component" value="Unassembled WGS sequence"/>
</dbReference>
<evidence type="ECO:0000256" key="7">
    <source>
        <dbReference type="ARBA" id="ARBA00022723"/>
    </source>
</evidence>
<comment type="cofactor">
    <cofactor evidence="2">
        <name>Zn(2+)</name>
        <dbReference type="ChEBI" id="CHEBI:29105"/>
    </cofactor>
</comment>
<dbReference type="Proteomes" id="UP000215827">
    <property type="component" value="Unassembled WGS sequence"/>
</dbReference>
<name>A0A0D7M6Z1_CITFR</name>
<evidence type="ECO:0000256" key="1">
    <source>
        <dbReference type="ARBA" id="ARBA00001561"/>
    </source>
</evidence>
<dbReference type="PANTHER" id="PTHR30417">
    <property type="entry name" value="N-ACETYLMURAMOYL-L-ALANINE AMIDASE AMID"/>
    <property type="match status" value="1"/>
</dbReference>
<evidence type="ECO:0000313" key="18">
    <source>
        <dbReference type="Proteomes" id="UP000215827"/>
    </source>
</evidence>
<reference evidence="16 18" key="1">
    <citation type="submission" date="2017-04" db="EMBL/GenBank/DDBJ databases">
        <title>Emergence of KPC-2-producing Citrobacter isolates from sediments of a Chinese river.</title>
        <authorList>
            <person name="Zheng B."/>
        </authorList>
    </citation>
    <scope>NUCLEOTIDE SEQUENCE [LARGE SCALE GENOMIC DNA]</scope>
    <source>
        <strain evidence="16 18">C191</strain>
    </source>
</reference>
<organism evidence="14">
    <name type="scientific">Citrobacter freundii</name>
    <dbReference type="NCBI Taxonomy" id="546"/>
    <lineage>
        <taxon>Bacteria</taxon>
        <taxon>Pseudomonadati</taxon>
        <taxon>Pseudomonadota</taxon>
        <taxon>Gammaproteobacteria</taxon>
        <taxon>Enterobacterales</taxon>
        <taxon>Enterobacteriaceae</taxon>
        <taxon>Citrobacter</taxon>
        <taxon>Citrobacter freundii complex</taxon>
    </lineage>
</organism>
<dbReference type="SMART" id="SM00644">
    <property type="entry name" value="Ami_2"/>
    <property type="match status" value="1"/>
</dbReference>
<evidence type="ECO:0000256" key="11">
    <source>
        <dbReference type="ARBA" id="ARBA00039257"/>
    </source>
</evidence>
<dbReference type="RefSeq" id="WP_003018719.1">
    <property type="nucleotide sequence ID" value="NZ_AP026940.1"/>
</dbReference>
<gene>
    <name evidence="14" type="primary">ampD</name>
    <name evidence="16" type="ORF">B9P89_23240</name>
    <name evidence="17" type="ORF">O4000_20210</name>
    <name evidence="14" type="ORF">PQQ21_001205</name>
    <name evidence="15" type="ORF">RYZ67_02685</name>
</gene>
<dbReference type="FunFam" id="3.40.80.10:FF:000002">
    <property type="entry name" value="1,6-anhydro-N-acetylmuramyl-L-alanine amidase"/>
    <property type="match status" value="1"/>
</dbReference>
<evidence type="ECO:0000256" key="4">
    <source>
        <dbReference type="ARBA" id="ARBA00007553"/>
    </source>
</evidence>
<evidence type="ECO:0000256" key="10">
    <source>
        <dbReference type="ARBA" id="ARBA00023316"/>
    </source>
</evidence>
<evidence type="ECO:0000313" key="15">
    <source>
        <dbReference type="EMBL" id="MDW2757392.1"/>
    </source>
</evidence>
<evidence type="ECO:0000256" key="3">
    <source>
        <dbReference type="ARBA" id="ARBA00004496"/>
    </source>
</evidence>
<evidence type="ECO:0000259" key="13">
    <source>
        <dbReference type="SMART" id="SM00644"/>
    </source>
</evidence>
<reference evidence="14" key="4">
    <citation type="submission" date="2024-02" db="EMBL/GenBank/DDBJ databases">
        <authorList>
            <consortium name="Clinical and Environmental Microbiology Branch: Whole genome sequencing antimicrobial resistance pathogens in the healthcare setting"/>
        </authorList>
    </citation>
    <scope>NUCLEOTIDE SEQUENCE</scope>
    <source>
        <strain evidence="14">2023GN-00102</strain>
    </source>
</reference>
<dbReference type="NCBIfam" id="NF008758">
    <property type="entry name" value="PRK11789.1"/>
    <property type="match status" value="1"/>
</dbReference>
<keyword evidence="8 14" id="KW-0378">Hydrolase</keyword>
<dbReference type="OrthoDB" id="9794842at2"/>
<keyword evidence="10" id="KW-0961">Cell wall biogenesis/degradation</keyword>
<proteinExistence type="inferred from homology"/>
<keyword evidence="9" id="KW-0862">Zinc</keyword>
<keyword evidence="7" id="KW-0479">Metal-binding</keyword>
<reference evidence="15" key="3">
    <citation type="submission" date="2023-10" db="EMBL/GenBank/DDBJ databases">
        <title>Fecal carriage and genetic characteristics of carbapenem-resistant Enterobacterales among healthy adults from four provinces of China.</title>
        <authorList>
            <person name="Li Y."/>
            <person name="Zhang R."/>
        </authorList>
    </citation>
    <scope>NUCLEOTIDE SEQUENCE</scope>
    <source>
        <strain evidence="15">HN-136</strain>
    </source>
</reference>
<accession>A0A0D7M6Z1</accession>
<dbReference type="GO" id="GO:0005737">
    <property type="term" value="C:cytoplasm"/>
    <property type="evidence" value="ECO:0007669"/>
    <property type="project" value="UniProtKB-SubCell"/>
</dbReference>
<comment type="similarity">
    <text evidence="4">Belongs to the N-acetylmuramoyl-L-alanine amidase 2 family.</text>
</comment>
<dbReference type="EC" id="3.5.1.28" evidence="5"/>
<keyword evidence="6" id="KW-0963">Cytoplasm</keyword>
<dbReference type="GO" id="GO:0009254">
    <property type="term" value="P:peptidoglycan turnover"/>
    <property type="evidence" value="ECO:0007669"/>
    <property type="project" value="TreeGrafter"/>
</dbReference>
<dbReference type="AlphaFoldDB" id="A0A0D7M6Z1"/>
<dbReference type="EMBL" id="JAWPBU010000002">
    <property type="protein sequence ID" value="MDW2757392.1"/>
    <property type="molecule type" value="Genomic_DNA"/>
</dbReference>
<dbReference type="Gene3D" id="3.40.80.10">
    <property type="entry name" value="Peptidoglycan recognition protein-like"/>
    <property type="match status" value="1"/>
</dbReference>
<evidence type="ECO:0000256" key="9">
    <source>
        <dbReference type="ARBA" id="ARBA00022833"/>
    </source>
</evidence>
<dbReference type="EMBL" id="CP114564">
    <property type="protein sequence ID" value="WAZ56589.1"/>
    <property type="molecule type" value="Genomic_DNA"/>
</dbReference>
<protein>
    <recommendedName>
        <fullName evidence="11">1,6-anhydro-N-acetylmuramyl-L-alanine amidase AmpD</fullName>
        <ecNumber evidence="5">3.5.1.28</ecNumber>
    </recommendedName>
    <alternativeName>
        <fullName evidence="12">N-acetylmuramoyl-L-alanine amidase</fullName>
    </alternativeName>
</protein>
<feature type="domain" description="N-acetylmuramoyl-L-alanine amidase" evidence="13">
    <location>
        <begin position="16"/>
        <end position="166"/>
    </location>
</feature>
<sequence length="187" mass="20847">MLLDEGWLAEARRVPSPHYDCRPDDENPSLLVVHNISLPPGEFGGPWIDALFTGTIDPNAHPYFAGIAHLRVSAHCLIRRDGEIVQYVPFDKRAWHAGVSSYQGRERCNDFSIGIELEGTDTLAYTDAQYQQLAAVTNALITRYPAIANNMTGHCNIAPERKTDPGPSFDWARFRALVTPSSHKEMT</sequence>
<keyword evidence="19" id="KW-1185">Reference proteome</keyword>
<comment type="catalytic activity">
    <reaction evidence="1">
        <text>Hydrolyzes the link between N-acetylmuramoyl residues and L-amino acid residues in certain cell-wall glycopeptides.</text>
        <dbReference type="EC" id="3.5.1.28"/>
    </reaction>
</comment>
<dbReference type="GO" id="GO:0046872">
    <property type="term" value="F:metal ion binding"/>
    <property type="evidence" value="ECO:0007669"/>
    <property type="project" value="UniProtKB-KW"/>
</dbReference>
<evidence type="ECO:0000256" key="6">
    <source>
        <dbReference type="ARBA" id="ARBA00022490"/>
    </source>
</evidence>
<evidence type="ECO:0000256" key="5">
    <source>
        <dbReference type="ARBA" id="ARBA00011901"/>
    </source>
</evidence>
<dbReference type="SMR" id="A0A0D7M6Z1"/>
<dbReference type="Proteomes" id="UP001164536">
    <property type="component" value="Chromosome"/>
</dbReference>
<evidence type="ECO:0000256" key="8">
    <source>
        <dbReference type="ARBA" id="ARBA00022801"/>
    </source>
</evidence>
<dbReference type="PANTHER" id="PTHR30417:SF4">
    <property type="entry name" value="1,6-ANHYDRO-N-ACETYLMURAMYL-L-ALANINE AMIDASE AMPD"/>
    <property type="match status" value="1"/>
</dbReference>
<dbReference type="InterPro" id="IPR036505">
    <property type="entry name" value="Amidase/PGRP_sf"/>
</dbReference>
<dbReference type="Pfam" id="PF01510">
    <property type="entry name" value="Amidase_2"/>
    <property type="match status" value="1"/>
</dbReference>
<dbReference type="CDD" id="cd06583">
    <property type="entry name" value="PGRP"/>
    <property type="match status" value="1"/>
</dbReference>
<dbReference type="GO" id="GO:0009253">
    <property type="term" value="P:peptidoglycan catabolic process"/>
    <property type="evidence" value="ECO:0007669"/>
    <property type="project" value="InterPro"/>
</dbReference>
<dbReference type="InterPro" id="IPR002502">
    <property type="entry name" value="Amidase_domain"/>
</dbReference>
<evidence type="ECO:0000313" key="14">
    <source>
        <dbReference type="EMBL" id="EMN4143992.1"/>
    </source>
</evidence>
<evidence type="ECO:0000313" key="19">
    <source>
        <dbReference type="Proteomes" id="UP001164536"/>
    </source>
</evidence>
<dbReference type="EMBL" id="ABKLER030000004">
    <property type="protein sequence ID" value="EMN4143992.1"/>
    <property type="molecule type" value="Genomic_DNA"/>
</dbReference>
<dbReference type="InterPro" id="IPR051206">
    <property type="entry name" value="NAMLAA_amidase_2"/>
</dbReference>
<dbReference type="SUPFAM" id="SSF55846">
    <property type="entry name" value="N-acetylmuramoyl-L-alanine amidase-like"/>
    <property type="match status" value="1"/>
</dbReference>
<reference evidence="17" key="2">
    <citation type="submission" date="2022-12" db="EMBL/GenBank/DDBJ databases">
        <title>2953647.</title>
        <authorList>
            <person name="Hergert J."/>
            <person name="Casey R."/>
            <person name="Wagner J."/>
            <person name="Young E.L."/>
            <person name="Oakeson K.F."/>
        </authorList>
    </citation>
    <scope>NUCLEOTIDE SEQUENCE</scope>
    <source>
        <strain evidence="17">2953647</strain>
    </source>
</reference>
<evidence type="ECO:0000313" key="17">
    <source>
        <dbReference type="EMBL" id="WAZ56589.1"/>
    </source>
</evidence>
<evidence type="ECO:0000256" key="12">
    <source>
        <dbReference type="ARBA" id="ARBA00042615"/>
    </source>
</evidence>
<comment type="subcellular location">
    <subcellularLocation>
        <location evidence="3">Cytoplasm</location>
    </subcellularLocation>
</comment>